<evidence type="ECO:0000259" key="14">
    <source>
        <dbReference type="Pfam" id="PF00593"/>
    </source>
</evidence>
<evidence type="ECO:0000256" key="7">
    <source>
        <dbReference type="ARBA" id="ARBA00023065"/>
    </source>
</evidence>
<dbReference type="Gene3D" id="2.40.170.20">
    <property type="entry name" value="TonB-dependent receptor, beta-barrel domain"/>
    <property type="match status" value="1"/>
</dbReference>
<evidence type="ECO:0000256" key="10">
    <source>
        <dbReference type="ARBA" id="ARBA00023237"/>
    </source>
</evidence>
<evidence type="ECO:0000256" key="3">
    <source>
        <dbReference type="ARBA" id="ARBA00022452"/>
    </source>
</evidence>
<protein>
    <recommendedName>
        <fullName evidence="18">TonB-dependent receptor</fullName>
    </recommendedName>
</protein>
<keyword evidence="3 11" id="KW-1134">Transmembrane beta strand</keyword>
<evidence type="ECO:0000313" key="17">
    <source>
        <dbReference type="Proteomes" id="UP000238261"/>
    </source>
</evidence>
<keyword evidence="2 11" id="KW-0813">Transport</keyword>
<comment type="similarity">
    <text evidence="11 12">Belongs to the TonB-dependent receptor family.</text>
</comment>
<keyword evidence="17" id="KW-1185">Reference proteome</keyword>
<keyword evidence="13" id="KW-0732">Signal</keyword>
<dbReference type="Proteomes" id="UP000238261">
    <property type="component" value="Unassembled WGS sequence"/>
</dbReference>
<evidence type="ECO:0000256" key="5">
    <source>
        <dbReference type="ARBA" id="ARBA00022692"/>
    </source>
</evidence>
<evidence type="ECO:0008006" key="18">
    <source>
        <dbReference type="Google" id="ProtNLM"/>
    </source>
</evidence>
<dbReference type="OrthoDB" id="127311at2"/>
<gene>
    <name evidence="16" type="ORF">XhyaCFBP1156_05920</name>
</gene>
<keyword evidence="4" id="KW-0410">Iron transport</keyword>
<accession>A0A2S7F0N5</accession>
<dbReference type="SUPFAM" id="SSF56935">
    <property type="entry name" value="Porins"/>
    <property type="match status" value="1"/>
</dbReference>
<evidence type="ECO:0000256" key="4">
    <source>
        <dbReference type="ARBA" id="ARBA00022496"/>
    </source>
</evidence>
<keyword evidence="10 11" id="KW-0998">Cell outer membrane</keyword>
<dbReference type="PANTHER" id="PTHR32552">
    <property type="entry name" value="FERRICHROME IRON RECEPTOR-RELATED"/>
    <property type="match status" value="1"/>
</dbReference>
<comment type="caution">
    <text evidence="16">The sequence shown here is derived from an EMBL/GenBank/DDBJ whole genome shotgun (WGS) entry which is preliminary data.</text>
</comment>
<reference evidence="17" key="1">
    <citation type="submission" date="2016-08" db="EMBL/GenBank/DDBJ databases">
        <authorList>
            <person name="Merda D."/>
            <person name="Briand M."/>
            <person name="Taghouti G."/>
            <person name="Carrere S."/>
            <person name="Gouzy J."/>
            <person name="Portier P."/>
            <person name="Jacques M.-A."/>
            <person name="Fischer-Le Saux M."/>
        </authorList>
    </citation>
    <scope>NUCLEOTIDE SEQUENCE [LARGE SCALE GENOMIC DNA]</scope>
    <source>
        <strain evidence="17">CFBP1156</strain>
    </source>
</reference>
<keyword evidence="8 12" id="KW-0798">TonB box</keyword>
<keyword evidence="5 11" id="KW-0812">Transmembrane</keyword>
<feature type="signal peptide" evidence="13">
    <location>
        <begin position="1"/>
        <end position="28"/>
    </location>
</feature>
<dbReference type="AlphaFoldDB" id="A0A2S7F0N5"/>
<keyword evidence="6" id="KW-0408">Iron</keyword>
<feature type="domain" description="TonB-dependent receptor plug" evidence="15">
    <location>
        <begin position="62"/>
        <end position="170"/>
    </location>
</feature>
<evidence type="ECO:0000256" key="13">
    <source>
        <dbReference type="SAM" id="SignalP"/>
    </source>
</evidence>
<dbReference type="InterPro" id="IPR012910">
    <property type="entry name" value="Plug_dom"/>
</dbReference>
<feature type="domain" description="TonB-dependent receptor-like beta-barrel" evidence="14">
    <location>
        <begin position="254"/>
        <end position="721"/>
    </location>
</feature>
<evidence type="ECO:0000259" key="15">
    <source>
        <dbReference type="Pfam" id="PF07715"/>
    </source>
</evidence>
<dbReference type="Pfam" id="PF00593">
    <property type="entry name" value="TonB_dep_Rec_b-barrel"/>
    <property type="match status" value="1"/>
</dbReference>
<evidence type="ECO:0000256" key="9">
    <source>
        <dbReference type="ARBA" id="ARBA00023136"/>
    </source>
</evidence>
<comment type="subcellular location">
    <subcellularLocation>
        <location evidence="1 11">Cell outer membrane</location>
        <topology evidence="1 11">Multi-pass membrane protein</topology>
    </subcellularLocation>
</comment>
<dbReference type="InterPro" id="IPR039426">
    <property type="entry name" value="TonB-dep_rcpt-like"/>
</dbReference>
<dbReference type="InterPro" id="IPR000531">
    <property type="entry name" value="Beta-barrel_TonB"/>
</dbReference>
<evidence type="ECO:0000256" key="8">
    <source>
        <dbReference type="ARBA" id="ARBA00023077"/>
    </source>
</evidence>
<dbReference type="PROSITE" id="PS52016">
    <property type="entry name" value="TONB_DEPENDENT_REC_3"/>
    <property type="match status" value="1"/>
</dbReference>
<sequence length="756" mass="83027">MMIRTTCATRLSRLALATLHVSALTAVAAVEAYAEETDGHAGTSTVTLDNVTVTAQKRKESIQRVPSAVTAVLGEQIQGDELRTTKDIAKEVPGATSWNAEYRARPRFFIRGIGSNEATNNAVQPIGIYFDEVYYLNSLFLGGPLFDLQRVEVLRGPQGTLWGKNTTGGAYNFISKAPSVTPGGYAKVGVGDYGQRLLEGALGGPLLDGVLAQRFSVHDDERDGWASNRRNGQNIGGLRDLALRYQLLANLNADTTASLNVHVRRFSGSSTPSYPVTRPGVATIDGYTSPYVLTGDRTKVDYSGDDVDTDVDTEGANLKVDWNIGDLLLTSISAYDDGKRETPVGDSGYTPQAYSYSYSKNSARQYSQELRLASPREERFNWIVGAYYFDDLNHNDSASATVYPVSTTNRALTYSRYRQTTRSSAVFGSATYDITDRFALTAGLRYTSEKVGIDLETLSSRKTVDGTVPFSAGTWWRVEQSPLALQSVQQLHENRSWNNLGFDVTPRYQISDSQLAYARIASGYRSGNYAGGASVSSPPVVVNPEKLTAYEIGYKSEWLDGRLSVNSAVYYYDYRDIQLTVNRIIDGTFRSILANAGQGHVKGAEVEVRALLTDHLVLHGNISSLRTKYTELVTGTTSYKGYNFARVPNETGLIGLDYSLPLGSGALKLGTDWSYTGRHNFNVTDRTDPYVVQEGYWLGTVRAGYDFNGGRTNVGVYANNVTDKVYKIQAQLYSNGFYVTRLGDPRTYGVTLTTRF</sequence>
<keyword evidence="7" id="KW-0406">Ion transport</keyword>
<dbReference type="Pfam" id="PF07715">
    <property type="entry name" value="Plug"/>
    <property type="match status" value="1"/>
</dbReference>
<evidence type="ECO:0000256" key="12">
    <source>
        <dbReference type="RuleBase" id="RU003357"/>
    </source>
</evidence>
<proteinExistence type="inferred from homology"/>
<evidence type="ECO:0000313" key="16">
    <source>
        <dbReference type="EMBL" id="PPU99001.1"/>
    </source>
</evidence>
<dbReference type="InterPro" id="IPR036942">
    <property type="entry name" value="Beta-barrel_TonB_sf"/>
</dbReference>
<dbReference type="PANTHER" id="PTHR32552:SF81">
    <property type="entry name" value="TONB-DEPENDENT OUTER MEMBRANE RECEPTOR"/>
    <property type="match status" value="1"/>
</dbReference>
<dbReference type="GO" id="GO:0006826">
    <property type="term" value="P:iron ion transport"/>
    <property type="evidence" value="ECO:0007669"/>
    <property type="project" value="UniProtKB-KW"/>
</dbReference>
<feature type="chain" id="PRO_5015704604" description="TonB-dependent receptor" evidence="13">
    <location>
        <begin position="29"/>
        <end position="756"/>
    </location>
</feature>
<dbReference type="GO" id="GO:0009279">
    <property type="term" value="C:cell outer membrane"/>
    <property type="evidence" value="ECO:0007669"/>
    <property type="project" value="UniProtKB-SubCell"/>
</dbReference>
<evidence type="ECO:0000256" key="6">
    <source>
        <dbReference type="ARBA" id="ARBA00023004"/>
    </source>
</evidence>
<dbReference type="EMBL" id="MDEG01000003">
    <property type="protein sequence ID" value="PPU99001.1"/>
    <property type="molecule type" value="Genomic_DNA"/>
</dbReference>
<name>A0A2S7F0N5_9XANT</name>
<evidence type="ECO:0000256" key="11">
    <source>
        <dbReference type="PROSITE-ProRule" id="PRU01360"/>
    </source>
</evidence>
<evidence type="ECO:0000256" key="1">
    <source>
        <dbReference type="ARBA" id="ARBA00004571"/>
    </source>
</evidence>
<keyword evidence="9 11" id="KW-0472">Membrane</keyword>
<evidence type="ECO:0000256" key="2">
    <source>
        <dbReference type="ARBA" id="ARBA00022448"/>
    </source>
</evidence>
<organism evidence="16 17">
    <name type="scientific">Xanthomonas hyacinthi</name>
    <dbReference type="NCBI Taxonomy" id="56455"/>
    <lineage>
        <taxon>Bacteria</taxon>
        <taxon>Pseudomonadati</taxon>
        <taxon>Pseudomonadota</taxon>
        <taxon>Gammaproteobacteria</taxon>
        <taxon>Lysobacterales</taxon>
        <taxon>Lysobacteraceae</taxon>
        <taxon>Xanthomonas</taxon>
    </lineage>
</organism>